<dbReference type="Gene3D" id="3.40.50.720">
    <property type="entry name" value="NAD(P)-binding Rossmann-like Domain"/>
    <property type="match status" value="1"/>
</dbReference>
<dbReference type="PANTHER" id="PTHR48079:SF6">
    <property type="entry name" value="NAD(P)-BINDING DOMAIN-CONTAINING PROTEIN-RELATED"/>
    <property type="match status" value="1"/>
</dbReference>
<feature type="domain" description="NAD-dependent epimerase/dehydratase" evidence="1">
    <location>
        <begin position="3"/>
        <end position="228"/>
    </location>
</feature>
<keyword evidence="3" id="KW-1185">Reference proteome</keyword>
<dbReference type="Proteomes" id="UP000294508">
    <property type="component" value="Unassembled WGS sequence"/>
</dbReference>
<evidence type="ECO:0000313" key="2">
    <source>
        <dbReference type="EMBL" id="TCO19621.1"/>
    </source>
</evidence>
<dbReference type="Pfam" id="PF01370">
    <property type="entry name" value="Epimerase"/>
    <property type="match status" value="1"/>
</dbReference>
<proteinExistence type="predicted"/>
<dbReference type="OrthoDB" id="9787292at2"/>
<dbReference type="PANTHER" id="PTHR48079">
    <property type="entry name" value="PROTEIN YEEZ"/>
    <property type="match status" value="1"/>
</dbReference>
<accession>A0A4R2H2Y2</accession>
<reference evidence="2 3" key="1">
    <citation type="journal article" date="2015" name="Stand. Genomic Sci.">
        <title>Genomic Encyclopedia of Bacterial and Archaeal Type Strains, Phase III: the genomes of soil and plant-associated and newly described type strains.</title>
        <authorList>
            <person name="Whitman W.B."/>
            <person name="Woyke T."/>
            <person name="Klenk H.P."/>
            <person name="Zhou Y."/>
            <person name="Lilburn T.G."/>
            <person name="Beck B.J."/>
            <person name="De Vos P."/>
            <person name="Vandamme P."/>
            <person name="Eisen J.A."/>
            <person name="Garrity G."/>
            <person name="Hugenholtz P."/>
            <person name="Kyrpides N.C."/>
        </authorList>
    </citation>
    <scope>NUCLEOTIDE SEQUENCE [LARGE SCALE GENOMIC DNA]</scope>
    <source>
        <strain evidence="2 3">VKM Ac-2572</strain>
    </source>
</reference>
<dbReference type="AlphaFoldDB" id="A0A4R2H2Y2"/>
<dbReference type="GO" id="GO:0004029">
    <property type="term" value="F:aldehyde dehydrogenase (NAD+) activity"/>
    <property type="evidence" value="ECO:0007669"/>
    <property type="project" value="TreeGrafter"/>
</dbReference>
<dbReference type="InterPro" id="IPR051783">
    <property type="entry name" value="NAD(P)-dependent_oxidoreduct"/>
</dbReference>
<dbReference type="SUPFAM" id="SSF51735">
    <property type="entry name" value="NAD(P)-binding Rossmann-fold domains"/>
    <property type="match status" value="1"/>
</dbReference>
<sequence>MRVFVAGATGVIGNRLVPLLLSTGHDVIGLARSQDAGAGLERLGADVVHADALDHAAMRRAVRVAAPDAVVHLLTAIPARINPKRLSRDLAQTNRLRTQGTINLVDAAAQAGAKRVITQGSAYVYEPNGPDPATEDVPFWHRPPTEFGPVLDALRELEALTAEAGGLVLRIGHLYGPGTTYAPGGSFVQQVQNRNVPIVGQGTGTFSFTHIDDAASAIVAALENTAAGALNVVDDEPAQVREWLPVLAHLLGAPPPTHILPPMARLAFGSWGVAFLTELRGADNSNAKRVLGWSPKYPSWRQGFEADLAHAGSP</sequence>
<dbReference type="RefSeq" id="WP_132213108.1">
    <property type="nucleotide sequence ID" value="NZ_SLWN01000013.1"/>
</dbReference>
<evidence type="ECO:0000259" key="1">
    <source>
        <dbReference type="Pfam" id="PF01370"/>
    </source>
</evidence>
<dbReference type="InterPro" id="IPR036291">
    <property type="entry name" value="NAD(P)-bd_dom_sf"/>
</dbReference>
<dbReference type="EMBL" id="SLWN01000013">
    <property type="protein sequence ID" value="TCO19621.1"/>
    <property type="molecule type" value="Genomic_DNA"/>
</dbReference>
<evidence type="ECO:0000313" key="3">
    <source>
        <dbReference type="Proteomes" id="UP000294508"/>
    </source>
</evidence>
<dbReference type="InterPro" id="IPR001509">
    <property type="entry name" value="Epimerase_deHydtase"/>
</dbReference>
<comment type="caution">
    <text evidence="2">The sequence shown here is derived from an EMBL/GenBank/DDBJ whole genome shotgun (WGS) entry which is preliminary data.</text>
</comment>
<dbReference type="GO" id="GO:0005737">
    <property type="term" value="C:cytoplasm"/>
    <property type="evidence" value="ECO:0007669"/>
    <property type="project" value="TreeGrafter"/>
</dbReference>
<protein>
    <submittedName>
        <fullName evidence="2">Nucleoside-diphosphate-sugar epimerase</fullName>
    </submittedName>
</protein>
<organism evidence="2 3">
    <name type="scientific">Kribbella steppae</name>
    <dbReference type="NCBI Taxonomy" id="2512223"/>
    <lineage>
        <taxon>Bacteria</taxon>
        <taxon>Bacillati</taxon>
        <taxon>Actinomycetota</taxon>
        <taxon>Actinomycetes</taxon>
        <taxon>Propionibacteriales</taxon>
        <taxon>Kribbellaceae</taxon>
        <taxon>Kribbella</taxon>
    </lineage>
</organism>
<gene>
    <name evidence="2" type="ORF">EV652_11320</name>
</gene>
<name>A0A4R2H2Y2_9ACTN</name>